<comment type="caution">
    <text evidence="1">The sequence shown here is derived from an EMBL/GenBank/DDBJ whole genome shotgun (WGS) entry which is preliminary data.</text>
</comment>
<accession>A0AAW0B394</accession>
<name>A0AAW0B394_9AGAR</name>
<evidence type="ECO:0000313" key="1">
    <source>
        <dbReference type="EMBL" id="KAK7019285.1"/>
    </source>
</evidence>
<sequence length="146" mass="16535">MSSASALDSRIRINFETLSPIQTLFIPAKKGLLMNDSGDKRPRPVDFDRVKTWGLEEFGLRDVLFVRASSKYCLRMIFNAERSLHNPDPATAYDRLMKDAMFHSDHLEGVQGLPVPKHYGMWIMNTGGWAGIVLFSPHAVLRDSLE</sequence>
<protein>
    <submittedName>
        <fullName evidence="1">Uncharacterized protein</fullName>
    </submittedName>
</protein>
<gene>
    <name evidence="1" type="ORF">R3P38DRAFT_3199482</name>
</gene>
<reference evidence="1 2" key="1">
    <citation type="journal article" date="2024" name="J Genomics">
        <title>Draft genome sequencing and assembly of Favolaschia claudopus CIRM-BRFM 2984 isolated from oak limbs.</title>
        <authorList>
            <person name="Navarro D."/>
            <person name="Drula E."/>
            <person name="Chaduli D."/>
            <person name="Cazenave R."/>
            <person name="Ahrendt S."/>
            <person name="Wang J."/>
            <person name="Lipzen A."/>
            <person name="Daum C."/>
            <person name="Barry K."/>
            <person name="Grigoriev I.V."/>
            <person name="Favel A."/>
            <person name="Rosso M.N."/>
            <person name="Martin F."/>
        </authorList>
    </citation>
    <scope>NUCLEOTIDE SEQUENCE [LARGE SCALE GENOMIC DNA]</scope>
    <source>
        <strain evidence="1 2">CIRM-BRFM 2984</strain>
    </source>
</reference>
<organism evidence="1 2">
    <name type="scientific">Favolaschia claudopus</name>
    <dbReference type="NCBI Taxonomy" id="2862362"/>
    <lineage>
        <taxon>Eukaryota</taxon>
        <taxon>Fungi</taxon>
        <taxon>Dikarya</taxon>
        <taxon>Basidiomycota</taxon>
        <taxon>Agaricomycotina</taxon>
        <taxon>Agaricomycetes</taxon>
        <taxon>Agaricomycetidae</taxon>
        <taxon>Agaricales</taxon>
        <taxon>Marasmiineae</taxon>
        <taxon>Mycenaceae</taxon>
        <taxon>Favolaschia</taxon>
    </lineage>
</organism>
<keyword evidence="2" id="KW-1185">Reference proteome</keyword>
<dbReference type="AlphaFoldDB" id="A0AAW0B394"/>
<proteinExistence type="predicted"/>
<dbReference type="EMBL" id="JAWWNJ010000044">
    <property type="protein sequence ID" value="KAK7019285.1"/>
    <property type="molecule type" value="Genomic_DNA"/>
</dbReference>
<evidence type="ECO:0000313" key="2">
    <source>
        <dbReference type="Proteomes" id="UP001362999"/>
    </source>
</evidence>
<dbReference type="Proteomes" id="UP001362999">
    <property type="component" value="Unassembled WGS sequence"/>
</dbReference>